<dbReference type="SMART" id="SM00248">
    <property type="entry name" value="ANK"/>
    <property type="match status" value="3"/>
</dbReference>
<dbReference type="PROSITE" id="PS50088">
    <property type="entry name" value="ANK_REPEAT"/>
    <property type="match status" value="2"/>
</dbReference>
<dbReference type="Gene3D" id="1.25.40.20">
    <property type="entry name" value="Ankyrin repeat-containing domain"/>
    <property type="match status" value="1"/>
</dbReference>
<dbReference type="Proteomes" id="UP000324194">
    <property type="component" value="Chromosome 2"/>
</dbReference>
<dbReference type="OrthoDB" id="7628061at2"/>
<keyword evidence="5" id="KW-1185">Reference proteome</keyword>
<dbReference type="GO" id="GO:0085020">
    <property type="term" value="P:protein K6-linked ubiquitination"/>
    <property type="evidence" value="ECO:0007669"/>
    <property type="project" value="TreeGrafter"/>
</dbReference>
<sequence>MLSLADAILQEDIDIVRRMLRYGEDVNQIDEYGFTPLIEAAIVDNEEISTLLLKQGADPNKQDVTGGTALQWAVENNNQSLCKLLLTHRANPNAYNFSGQPVLVMPILRQQSDLRHLLVSAGADVIFAQDYINTKLLGHMYELVGTADIVDPQNQFVDVDFEGFYLEVTIGLISESLAQFQNHFAARQLRRYAGLSQFIVEVMRRATQLIKYQQYRVDIKKHMPQIDTYIRQEPVLIPVGYEGHAITFIKRGNIWVKCDRREDSRLYDNVMFYRIHNKENVTPEFIKKLIYKKQSSAFVNEDLDAILGLEPITELKVEAQISGNCSWANVEASIPALFFLVLMQTSHDAQAIAYYKTLALNYFHRWREWNKDRALHQCVQSYQEGDAIRKACKAEILAAILFQRCELNNSGDRERIELILSVLLKSPYEYILHNYLRVYFFENYTEEGKRFADLLKEFGYKIR</sequence>
<evidence type="ECO:0000313" key="5">
    <source>
        <dbReference type="Proteomes" id="UP000324194"/>
    </source>
</evidence>
<feature type="repeat" description="ANK" evidence="3">
    <location>
        <begin position="65"/>
        <end position="97"/>
    </location>
</feature>
<evidence type="ECO:0000256" key="1">
    <source>
        <dbReference type="ARBA" id="ARBA00022737"/>
    </source>
</evidence>
<keyword evidence="1" id="KW-0677">Repeat</keyword>
<dbReference type="SUPFAM" id="SSF48403">
    <property type="entry name" value="Ankyrin repeat"/>
    <property type="match status" value="1"/>
</dbReference>
<feature type="repeat" description="ANK" evidence="3">
    <location>
        <begin position="32"/>
        <end position="64"/>
    </location>
</feature>
<dbReference type="AlphaFoldDB" id="A0A5E4PM12"/>
<proteinExistence type="predicted"/>
<organism evidence="4 5">
    <name type="scientific">Aquicella siphonis</name>
    <dbReference type="NCBI Taxonomy" id="254247"/>
    <lineage>
        <taxon>Bacteria</taxon>
        <taxon>Pseudomonadati</taxon>
        <taxon>Pseudomonadota</taxon>
        <taxon>Gammaproteobacteria</taxon>
        <taxon>Legionellales</taxon>
        <taxon>Coxiellaceae</taxon>
        <taxon>Aquicella</taxon>
    </lineage>
</organism>
<dbReference type="InterPro" id="IPR002110">
    <property type="entry name" value="Ankyrin_rpt"/>
</dbReference>
<dbReference type="PROSITE" id="PS50297">
    <property type="entry name" value="ANK_REP_REGION"/>
    <property type="match status" value="2"/>
</dbReference>
<keyword evidence="2 3" id="KW-0040">ANK repeat</keyword>
<dbReference type="Pfam" id="PF12796">
    <property type="entry name" value="Ank_2"/>
    <property type="match status" value="1"/>
</dbReference>
<dbReference type="GO" id="GO:0004842">
    <property type="term" value="F:ubiquitin-protein transferase activity"/>
    <property type="evidence" value="ECO:0007669"/>
    <property type="project" value="TreeGrafter"/>
</dbReference>
<evidence type="ECO:0000313" key="4">
    <source>
        <dbReference type="EMBL" id="VVC77282.1"/>
    </source>
</evidence>
<evidence type="ECO:0000256" key="2">
    <source>
        <dbReference type="ARBA" id="ARBA00023043"/>
    </source>
</evidence>
<dbReference type="InterPro" id="IPR049969">
    <property type="entry name" value="T4SS_AnkH"/>
</dbReference>
<protein>
    <submittedName>
        <fullName evidence="4">Uncharacterized protein</fullName>
    </submittedName>
</protein>
<dbReference type="PANTHER" id="PTHR24171">
    <property type="entry name" value="ANKYRIN REPEAT DOMAIN-CONTAINING PROTEIN 39-RELATED"/>
    <property type="match status" value="1"/>
</dbReference>
<dbReference type="InterPro" id="IPR036770">
    <property type="entry name" value="Ankyrin_rpt-contain_sf"/>
</dbReference>
<dbReference type="PANTHER" id="PTHR24171:SF8">
    <property type="entry name" value="BRCA1-ASSOCIATED RING DOMAIN PROTEIN 1"/>
    <property type="match status" value="1"/>
</dbReference>
<evidence type="ECO:0000256" key="3">
    <source>
        <dbReference type="PROSITE-ProRule" id="PRU00023"/>
    </source>
</evidence>
<dbReference type="RefSeq" id="WP_148340730.1">
    <property type="nucleotide sequence ID" value="NZ_LR699120.1"/>
</dbReference>
<accession>A0A5E4PM12</accession>
<dbReference type="EMBL" id="LR699120">
    <property type="protein sequence ID" value="VVC77282.1"/>
    <property type="molecule type" value="Genomic_DNA"/>
</dbReference>
<name>A0A5E4PM12_9COXI</name>
<reference evidence="4 5" key="1">
    <citation type="submission" date="2019-08" db="EMBL/GenBank/DDBJ databases">
        <authorList>
            <person name="Guy L."/>
        </authorList>
    </citation>
    <scope>NUCLEOTIDE SEQUENCE [LARGE SCALE GENOMIC DNA]</scope>
    <source>
        <strain evidence="4 5">SGT-108</strain>
    </source>
</reference>
<dbReference type="KEGG" id="asip:AQUSIP_26090"/>
<dbReference type="NCBIfam" id="NF043023">
    <property type="entry name" value="T4SS_AnkH"/>
    <property type="match status" value="1"/>
</dbReference>
<gene>
    <name evidence="4" type="ORF">AQUSIP_26090</name>
</gene>